<dbReference type="Proteomes" id="UP000008370">
    <property type="component" value="Unassembled WGS sequence"/>
</dbReference>
<gene>
    <name evidence="2" type="ORF">PHACADRAFT_253795</name>
</gene>
<dbReference type="KEGG" id="pco:PHACADRAFT_253795"/>
<protein>
    <submittedName>
        <fullName evidence="2">Uncharacterized protein</fullName>
    </submittedName>
</protein>
<dbReference type="InParanoid" id="K5VYC1"/>
<evidence type="ECO:0000256" key="1">
    <source>
        <dbReference type="SAM" id="MobiDB-lite"/>
    </source>
</evidence>
<dbReference type="GeneID" id="18915881"/>
<dbReference type="RefSeq" id="XP_007394428.1">
    <property type="nucleotide sequence ID" value="XM_007394366.1"/>
</dbReference>
<organism evidence="2 3">
    <name type="scientific">Phanerochaete carnosa (strain HHB-10118-sp)</name>
    <name type="common">White-rot fungus</name>
    <name type="synonym">Peniophora carnosa</name>
    <dbReference type="NCBI Taxonomy" id="650164"/>
    <lineage>
        <taxon>Eukaryota</taxon>
        <taxon>Fungi</taxon>
        <taxon>Dikarya</taxon>
        <taxon>Basidiomycota</taxon>
        <taxon>Agaricomycotina</taxon>
        <taxon>Agaricomycetes</taxon>
        <taxon>Polyporales</taxon>
        <taxon>Phanerochaetaceae</taxon>
        <taxon>Phanerochaete</taxon>
    </lineage>
</organism>
<reference evidence="2 3" key="1">
    <citation type="journal article" date="2012" name="BMC Genomics">
        <title>Comparative genomics of the white-rot fungi, Phanerochaete carnosa and P. chrysosporium, to elucidate the genetic basis of the distinct wood types they colonize.</title>
        <authorList>
            <person name="Suzuki H."/>
            <person name="MacDonald J."/>
            <person name="Syed K."/>
            <person name="Salamov A."/>
            <person name="Hori C."/>
            <person name="Aerts A."/>
            <person name="Henrissat B."/>
            <person name="Wiebenga A."/>
            <person name="vanKuyk P.A."/>
            <person name="Barry K."/>
            <person name="Lindquist E."/>
            <person name="LaButti K."/>
            <person name="Lapidus A."/>
            <person name="Lucas S."/>
            <person name="Coutinho P."/>
            <person name="Gong Y."/>
            <person name="Samejima M."/>
            <person name="Mahadevan R."/>
            <person name="Abou-Zaid M."/>
            <person name="de Vries R.P."/>
            <person name="Igarashi K."/>
            <person name="Yadav J.S."/>
            <person name="Grigoriev I.V."/>
            <person name="Master E.R."/>
        </authorList>
    </citation>
    <scope>NUCLEOTIDE SEQUENCE [LARGE SCALE GENOMIC DNA]</scope>
    <source>
        <strain evidence="2 3">HHB-10118-sp</strain>
    </source>
</reference>
<sequence length="64" mass="7242">MTGTVISCISSPEALDSSDSSRVSDKPLDDVESEERLPWEHLLDEPLKEVISLKNKDDVDLYMY</sequence>
<feature type="compositionally biased region" description="Polar residues" evidence="1">
    <location>
        <begin position="1"/>
        <end position="10"/>
    </location>
</feature>
<dbReference type="AlphaFoldDB" id="K5VYC1"/>
<dbReference type="HOGENOM" id="CLU_2868418_0_0_1"/>
<feature type="compositionally biased region" description="Basic and acidic residues" evidence="1">
    <location>
        <begin position="22"/>
        <end position="35"/>
    </location>
</feature>
<proteinExistence type="predicted"/>
<evidence type="ECO:0000313" key="3">
    <source>
        <dbReference type="Proteomes" id="UP000008370"/>
    </source>
</evidence>
<dbReference type="EMBL" id="JH930471">
    <property type="protein sequence ID" value="EKM56583.1"/>
    <property type="molecule type" value="Genomic_DNA"/>
</dbReference>
<keyword evidence="3" id="KW-1185">Reference proteome</keyword>
<name>K5VYC1_PHACS</name>
<accession>K5VYC1</accession>
<feature type="region of interest" description="Disordered" evidence="1">
    <location>
        <begin position="1"/>
        <end position="35"/>
    </location>
</feature>
<evidence type="ECO:0000313" key="2">
    <source>
        <dbReference type="EMBL" id="EKM56583.1"/>
    </source>
</evidence>